<evidence type="ECO:0000256" key="2">
    <source>
        <dbReference type="SAM" id="MobiDB-lite"/>
    </source>
</evidence>
<gene>
    <name evidence="3" type="ORF">BGZ97_011920</name>
</gene>
<feature type="coiled-coil region" evidence="1">
    <location>
        <begin position="240"/>
        <end position="274"/>
    </location>
</feature>
<keyword evidence="4" id="KW-1185">Reference proteome</keyword>
<feature type="region of interest" description="Disordered" evidence="2">
    <location>
        <begin position="142"/>
        <end position="180"/>
    </location>
</feature>
<evidence type="ECO:0000313" key="4">
    <source>
        <dbReference type="Proteomes" id="UP000823405"/>
    </source>
</evidence>
<dbReference type="EMBL" id="JAAAIN010000726">
    <property type="protein sequence ID" value="KAG0311337.1"/>
    <property type="molecule type" value="Genomic_DNA"/>
</dbReference>
<dbReference type="Proteomes" id="UP000823405">
    <property type="component" value="Unassembled WGS sequence"/>
</dbReference>
<reference evidence="3" key="1">
    <citation type="journal article" date="2020" name="Fungal Divers.">
        <title>Resolving the Mortierellaceae phylogeny through synthesis of multi-gene phylogenetics and phylogenomics.</title>
        <authorList>
            <person name="Vandepol N."/>
            <person name="Liber J."/>
            <person name="Desiro A."/>
            <person name="Na H."/>
            <person name="Kennedy M."/>
            <person name="Barry K."/>
            <person name="Grigoriev I.V."/>
            <person name="Miller A.N."/>
            <person name="O'Donnell K."/>
            <person name="Stajich J.E."/>
            <person name="Bonito G."/>
        </authorList>
    </citation>
    <scope>NUCLEOTIDE SEQUENCE</scope>
    <source>
        <strain evidence="3">NVP60</strain>
    </source>
</reference>
<organism evidence="3 4">
    <name type="scientific">Linnemannia gamsii</name>
    <dbReference type="NCBI Taxonomy" id="64522"/>
    <lineage>
        <taxon>Eukaryota</taxon>
        <taxon>Fungi</taxon>
        <taxon>Fungi incertae sedis</taxon>
        <taxon>Mucoromycota</taxon>
        <taxon>Mortierellomycotina</taxon>
        <taxon>Mortierellomycetes</taxon>
        <taxon>Mortierellales</taxon>
        <taxon>Mortierellaceae</taxon>
        <taxon>Linnemannia</taxon>
    </lineage>
</organism>
<proteinExistence type="predicted"/>
<sequence>MDQHIHIITDLLTEIVLLPREDTVDSSLFLSANRLEFYDQDPAVCVQILRDERKRILERRQGVEMEQMKQETALALLKVEETKVQNLELATDTLAIAPESLAPLSQSRTKLLDDLGNILSRIRGLLETVHIQFEEELELQHQQQQLDREQQLESQLQRQENHGKEERESSREGGDAGGRSRDAVLATIDRLQVLQQTQQKQQREWQGQSQRLRTSAPVAMDIFQMHGLMDLYDREPEKCIELLRVEHARLAARRDELELEYERQRTALLKTMQR</sequence>
<feature type="compositionally biased region" description="Basic and acidic residues" evidence="2">
    <location>
        <begin position="159"/>
        <end position="180"/>
    </location>
</feature>
<dbReference type="AlphaFoldDB" id="A0A9P6R7C0"/>
<dbReference type="OrthoDB" id="2391080at2759"/>
<name>A0A9P6R7C0_9FUNG</name>
<accession>A0A9P6R7C0</accession>
<comment type="caution">
    <text evidence="3">The sequence shown here is derived from an EMBL/GenBank/DDBJ whole genome shotgun (WGS) entry which is preliminary data.</text>
</comment>
<evidence type="ECO:0000256" key="1">
    <source>
        <dbReference type="SAM" id="Coils"/>
    </source>
</evidence>
<evidence type="ECO:0000313" key="3">
    <source>
        <dbReference type="EMBL" id="KAG0311337.1"/>
    </source>
</evidence>
<keyword evidence="1" id="KW-0175">Coiled coil</keyword>
<protein>
    <submittedName>
        <fullName evidence="3">Uncharacterized protein</fullName>
    </submittedName>
</protein>